<protein>
    <submittedName>
        <fullName evidence="1">Uncharacterized protein</fullName>
    </submittedName>
</protein>
<evidence type="ECO:0000313" key="2">
    <source>
        <dbReference type="Proteomes" id="UP000076842"/>
    </source>
</evidence>
<organism evidence="1 2">
    <name type="scientific">Calocera cornea HHB12733</name>
    <dbReference type="NCBI Taxonomy" id="1353952"/>
    <lineage>
        <taxon>Eukaryota</taxon>
        <taxon>Fungi</taxon>
        <taxon>Dikarya</taxon>
        <taxon>Basidiomycota</taxon>
        <taxon>Agaricomycotina</taxon>
        <taxon>Dacrymycetes</taxon>
        <taxon>Dacrymycetales</taxon>
        <taxon>Dacrymycetaceae</taxon>
        <taxon>Calocera</taxon>
    </lineage>
</organism>
<dbReference type="InParanoid" id="A0A165I190"/>
<name>A0A165I190_9BASI</name>
<reference evidence="1 2" key="1">
    <citation type="journal article" date="2016" name="Mol. Biol. Evol.">
        <title>Comparative Genomics of Early-Diverging Mushroom-Forming Fungi Provides Insights into the Origins of Lignocellulose Decay Capabilities.</title>
        <authorList>
            <person name="Nagy L.G."/>
            <person name="Riley R."/>
            <person name="Tritt A."/>
            <person name="Adam C."/>
            <person name="Daum C."/>
            <person name="Floudas D."/>
            <person name="Sun H."/>
            <person name="Yadav J.S."/>
            <person name="Pangilinan J."/>
            <person name="Larsson K.H."/>
            <person name="Matsuura K."/>
            <person name="Barry K."/>
            <person name="Labutti K."/>
            <person name="Kuo R."/>
            <person name="Ohm R.A."/>
            <person name="Bhattacharya S.S."/>
            <person name="Shirouzu T."/>
            <person name="Yoshinaga Y."/>
            <person name="Martin F.M."/>
            <person name="Grigoriev I.V."/>
            <person name="Hibbett D.S."/>
        </authorList>
    </citation>
    <scope>NUCLEOTIDE SEQUENCE [LARGE SCALE GENOMIC DNA]</scope>
    <source>
        <strain evidence="1 2">HHB12733</strain>
    </source>
</reference>
<keyword evidence="2" id="KW-1185">Reference proteome</keyword>
<proteinExistence type="predicted"/>
<accession>A0A165I190</accession>
<sequence>MSDAVYAGYGGPQAATGAAIRASRDRTRDISTGRLLDAAPSIRSTWTISATMDSSAMHQYSQRWINKSAVPVKLFLAHIVPENAGELPPHGFELCPGQEWTLSWSYAPSSNSDRTTGGYLRWWSCPSRTGLMGSGTTFGIKLEEHFPKYPGEQSDSLRISTYNGSPTGNPMSFTDVTGQFANSQYQFRVPSDVDGFNILVTRLPPEFDNGNRRRIKLLIEIA</sequence>
<dbReference type="Proteomes" id="UP000076842">
    <property type="component" value="Unassembled WGS sequence"/>
</dbReference>
<gene>
    <name evidence="1" type="ORF">CALCODRAFT_481087</name>
</gene>
<dbReference type="AlphaFoldDB" id="A0A165I190"/>
<evidence type="ECO:0000313" key="1">
    <source>
        <dbReference type="EMBL" id="KZT60004.1"/>
    </source>
</evidence>
<dbReference type="EMBL" id="KV423935">
    <property type="protein sequence ID" value="KZT60004.1"/>
    <property type="molecule type" value="Genomic_DNA"/>
</dbReference>